<evidence type="ECO:0000259" key="2">
    <source>
        <dbReference type="Pfam" id="PF00582"/>
    </source>
</evidence>
<protein>
    <submittedName>
        <fullName evidence="3">Universal stress protein</fullName>
    </submittedName>
</protein>
<dbReference type="InterPro" id="IPR006015">
    <property type="entry name" value="Universal_stress_UspA"/>
</dbReference>
<dbReference type="SUPFAM" id="SSF52402">
    <property type="entry name" value="Adenine nucleotide alpha hydrolases-like"/>
    <property type="match status" value="2"/>
</dbReference>
<reference evidence="3 4" key="1">
    <citation type="submission" date="2020-07" db="EMBL/GenBank/DDBJ databases">
        <title>Streptomyces isolated from Indian soil.</title>
        <authorList>
            <person name="Mandal S."/>
            <person name="Maiti P.K."/>
        </authorList>
    </citation>
    <scope>NUCLEOTIDE SEQUENCE [LARGE SCALE GENOMIC DNA]</scope>
    <source>
        <strain evidence="3 4">PSKA54</strain>
    </source>
</reference>
<dbReference type="PANTHER" id="PTHR46553:SF3">
    <property type="entry name" value="ADENINE NUCLEOTIDE ALPHA HYDROLASES-LIKE SUPERFAMILY PROTEIN"/>
    <property type="match status" value="1"/>
</dbReference>
<evidence type="ECO:0000256" key="1">
    <source>
        <dbReference type="ARBA" id="ARBA00008791"/>
    </source>
</evidence>
<dbReference type="Pfam" id="PF00582">
    <property type="entry name" value="Usp"/>
    <property type="match status" value="2"/>
</dbReference>
<dbReference type="AlphaFoldDB" id="A0A7W2CXK1"/>
<dbReference type="PRINTS" id="PR01438">
    <property type="entry name" value="UNVRSLSTRESS"/>
</dbReference>
<comment type="caution">
    <text evidence="3">The sequence shown here is derived from an EMBL/GenBank/DDBJ whole genome shotgun (WGS) entry which is preliminary data.</text>
</comment>
<dbReference type="Proteomes" id="UP000586976">
    <property type="component" value="Unassembled WGS sequence"/>
</dbReference>
<dbReference type="PANTHER" id="PTHR46553">
    <property type="entry name" value="ADENINE NUCLEOTIDE ALPHA HYDROLASES-LIKE SUPERFAMILY PROTEIN"/>
    <property type="match status" value="1"/>
</dbReference>
<feature type="domain" description="UspA" evidence="2">
    <location>
        <begin position="5"/>
        <end position="139"/>
    </location>
</feature>
<proteinExistence type="inferred from homology"/>
<gene>
    <name evidence="3" type="ORF">H1V43_05210</name>
</gene>
<evidence type="ECO:0000313" key="4">
    <source>
        <dbReference type="Proteomes" id="UP000586976"/>
    </source>
</evidence>
<sequence>MELPVVVGVDGSEPSLRAAEWAADEAVLHGVQLRVVHASLWEKYEGAALAEELGRPSERVIAENIVGAAAELARQRNPEVKISTAVLPEDTVTALLRAGRNASVLVTGSRGRSGLAELLLGSVSLAVAAHADCPVIVLRGVHDPHSVHRRVVLGVGEPPRGTAAVRFALEEAEVRGAELYAVRAWRRPAHETPNHPLMVGDPAHYHETRAAEILDEVLEEAEQDHPGVRLCRRTVEGTARRVLREASAMADLLVVGAQRHHGNFGLQLGRIAHSVLHHAACPVAVVPQRA</sequence>
<accession>A0A7W2CXK1</accession>
<dbReference type="InterPro" id="IPR014729">
    <property type="entry name" value="Rossmann-like_a/b/a_fold"/>
</dbReference>
<keyword evidence="4" id="KW-1185">Reference proteome</keyword>
<name>A0A7W2CXK1_9ACTN</name>
<dbReference type="EMBL" id="JACEQY010000003">
    <property type="protein sequence ID" value="MBA4860786.1"/>
    <property type="molecule type" value="Genomic_DNA"/>
</dbReference>
<comment type="similarity">
    <text evidence="1">Belongs to the universal stress protein A family.</text>
</comment>
<organism evidence="3 4">
    <name type="scientific">Streptomyces himalayensis subsp. aureolus</name>
    <dbReference type="NCBI Taxonomy" id="2758039"/>
    <lineage>
        <taxon>Bacteria</taxon>
        <taxon>Bacillati</taxon>
        <taxon>Actinomycetota</taxon>
        <taxon>Actinomycetes</taxon>
        <taxon>Kitasatosporales</taxon>
        <taxon>Streptomycetaceae</taxon>
        <taxon>Streptomyces</taxon>
        <taxon>Streptomyces himalayensis</taxon>
    </lineage>
</organism>
<feature type="domain" description="UspA" evidence="2">
    <location>
        <begin position="149"/>
        <end position="287"/>
    </location>
</feature>
<dbReference type="Gene3D" id="3.40.50.620">
    <property type="entry name" value="HUPs"/>
    <property type="match status" value="2"/>
</dbReference>
<evidence type="ECO:0000313" key="3">
    <source>
        <dbReference type="EMBL" id="MBA4860786.1"/>
    </source>
</evidence>
<dbReference type="InterPro" id="IPR006016">
    <property type="entry name" value="UspA"/>
</dbReference>
<dbReference type="RefSeq" id="WP_181862854.1">
    <property type="nucleotide sequence ID" value="NZ_JACEQY010000003.1"/>
</dbReference>